<feature type="domain" description="MIP18 family-like" evidence="1">
    <location>
        <begin position="9"/>
        <end position="78"/>
    </location>
</feature>
<dbReference type="InterPro" id="IPR002744">
    <property type="entry name" value="MIP18-like"/>
</dbReference>
<dbReference type="InterPro" id="IPR034904">
    <property type="entry name" value="FSCA_dom_sf"/>
</dbReference>
<dbReference type="PANTHER" id="PTHR42831">
    <property type="entry name" value="FE-S PROTEIN MATURATION AUXILIARY FACTOR YITW"/>
    <property type="match status" value="1"/>
</dbReference>
<dbReference type="SUPFAM" id="SSF117916">
    <property type="entry name" value="Fe-S cluster assembly (FSCA) domain-like"/>
    <property type="match status" value="1"/>
</dbReference>
<dbReference type="RefSeq" id="WP_270040398.1">
    <property type="nucleotide sequence ID" value="NZ_JAPDOD010000009.1"/>
</dbReference>
<dbReference type="PANTHER" id="PTHR42831:SF1">
    <property type="entry name" value="FE-S PROTEIN MATURATION AUXILIARY FACTOR YITW"/>
    <property type="match status" value="1"/>
</dbReference>
<evidence type="ECO:0000259" key="1">
    <source>
        <dbReference type="Pfam" id="PF01883"/>
    </source>
</evidence>
<proteinExistence type="predicted"/>
<keyword evidence="3" id="KW-1185">Reference proteome</keyword>
<organism evidence="2 3">
    <name type="scientific">Solirubrobacter ginsenosidimutans</name>
    <dbReference type="NCBI Taxonomy" id="490573"/>
    <lineage>
        <taxon>Bacteria</taxon>
        <taxon>Bacillati</taxon>
        <taxon>Actinomycetota</taxon>
        <taxon>Thermoleophilia</taxon>
        <taxon>Solirubrobacterales</taxon>
        <taxon>Solirubrobacteraceae</taxon>
        <taxon>Solirubrobacter</taxon>
    </lineage>
</organism>
<sequence>MTATQTVEARLWLALREVEDPEIPISVVGMGLIVALAWDDGVVDVQLTFTAMGCPAMDFIQDDIRERLLQEPDVDEVRIEIVWDPVWTRKMIREEARETMRGLGIVA</sequence>
<dbReference type="EMBL" id="JAPDOD010000009">
    <property type="protein sequence ID" value="MDA0161206.1"/>
    <property type="molecule type" value="Genomic_DNA"/>
</dbReference>
<dbReference type="AlphaFoldDB" id="A0A9X3S2I9"/>
<dbReference type="InterPro" id="IPR052339">
    <property type="entry name" value="Fe-S_Maturation_MIP18"/>
</dbReference>
<name>A0A9X3S2I9_9ACTN</name>
<dbReference type="Proteomes" id="UP001149140">
    <property type="component" value="Unassembled WGS sequence"/>
</dbReference>
<dbReference type="Gene3D" id="3.30.300.130">
    <property type="entry name" value="Fe-S cluster assembly (FSCA)"/>
    <property type="match status" value="1"/>
</dbReference>
<comment type="caution">
    <text evidence="2">The sequence shown here is derived from an EMBL/GenBank/DDBJ whole genome shotgun (WGS) entry which is preliminary data.</text>
</comment>
<protein>
    <submittedName>
        <fullName evidence="2">Metal-sulfur cluster assembly factor</fullName>
    </submittedName>
</protein>
<evidence type="ECO:0000313" key="3">
    <source>
        <dbReference type="Proteomes" id="UP001149140"/>
    </source>
</evidence>
<dbReference type="Pfam" id="PF01883">
    <property type="entry name" value="FeS_assembly_P"/>
    <property type="match status" value="1"/>
</dbReference>
<reference evidence="2" key="1">
    <citation type="submission" date="2022-10" db="EMBL/GenBank/DDBJ databases">
        <title>The WGS of Solirubrobacter ginsenosidimutans DSM 21036.</title>
        <authorList>
            <person name="Jiang Z."/>
        </authorList>
    </citation>
    <scope>NUCLEOTIDE SEQUENCE</scope>
    <source>
        <strain evidence="2">DSM 21036</strain>
    </source>
</reference>
<accession>A0A9X3S2I9</accession>
<evidence type="ECO:0000313" key="2">
    <source>
        <dbReference type="EMBL" id="MDA0161206.1"/>
    </source>
</evidence>
<gene>
    <name evidence="2" type="ORF">OM076_13085</name>
</gene>